<name>E3IZ70_PSEI1</name>
<dbReference type="HOGENOM" id="CLU_116143_1_0_11"/>
<dbReference type="eggNOG" id="COG0490">
    <property type="taxonomic scope" value="Bacteria"/>
</dbReference>
<organism evidence="2 3">
    <name type="scientific">Pseudofrankia inefficax (strain DSM 45817 / CECT 9037 / DDB 130130 / EuI1c)</name>
    <name type="common">Frankia inefficax</name>
    <dbReference type="NCBI Taxonomy" id="298654"/>
    <lineage>
        <taxon>Bacteria</taxon>
        <taxon>Bacillati</taxon>
        <taxon>Actinomycetota</taxon>
        <taxon>Actinomycetes</taxon>
        <taxon>Frankiales</taxon>
        <taxon>Frankiaceae</taxon>
        <taxon>Pseudofrankia</taxon>
    </lineage>
</organism>
<dbReference type="PIRSF" id="PIRSF005028">
    <property type="entry name" value="KhtT"/>
    <property type="match status" value="1"/>
</dbReference>
<dbReference type="PROSITE" id="PS51202">
    <property type="entry name" value="RCK_C"/>
    <property type="match status" value="1"/>
</dbReference>
<dbReference type="Proteomes" id="UP000002484">
    <property type="component" value="Chromosome"/>
</dbReference>
<feature type="domain" description="RCK C-terminal" evidence="1">
    <location>
        <begin position="78"/>
        <end position="164"/>
    </location>
</feature>
<dbReference type="Pfam" id="PF02080">
    <property type="entry name" value="TrkA_C"/>
    <property type="match status" value="1"/>
</dbReference>
<accession>E3IZ70</accession>
<sequence length="165" mass="17601">MKGEPVEIEETALPGIGLRHEFTTRAGRRVGVVSHHKGRRELVIYDAEDPDAVADAVALTAEEGDVLSELLGAPHIVEKLANLNKVFAGLVGERIRISADSPYAGRPLGDTQARTRTGASIVAVVRDQEVLASPRPDFRFAPDDVVVVVGTPENTAAVADLFRTG</sequence>
<dbReference type="GO" id="GO:0006813">
    <property type="term" value="P:potassium ion transport"/>
    <property type="evidence" value="ECO:0007669"/>
    <property type="project" value="InterPro"/>
</dbReference>
<dbReference type="InterPro" id="IPR050144">
    <property type="entry name" value="AAE_transporter"/>
</dbReference>
<reference evidence="2 3" key="1">
    <citation type="submission" date="2010-10" db="EMBL/GenBank/DDBJ databases">
        <title>Complete sequence of Frankia sp. EuI1c.</title>
        <authorList>
            <consortium name="US DOE Joint Genome Institute"/>
            <person name="Lucas S."/>
            <person name="Copeland A."/>
            <person name="Lapidus A."/>
            <person name="Cheng J.-F."/>
            <person name="Bruce D."/>
            <person name="Goodwin L."/>
            <person name="Pitluck S."/>
            <person name="Chertkov O."/>
            <person name="Detter J.C."/>
            <person name="Han C."/>
            <person name="Tapia R."/>
            <person name="Land M."/>
            <person name="Hauser L."/>
            <person name="Jeffries C."/>
            <person name="Kyrpides N."/>
            <person name="Ivanova N."/>
            <person name="Mikhailova N."/>
            <person name="Beauchemin N."/>
            <person name="Sen A."/>
            <person name="Sur S.A."/>
            <person name="Gtari M."/>
            <person name="Wall L."/>
            <person name="Tisa L."/>
            <person name="Woyke T."/>
        </authorList>
    </citation>
    <scope>NUCLEOTIDE SEQUENCE [LARGE SCALE GENOMIC DNA]</scope>
    <source>
        <strain evidence="3">DSM 45817 / CECT 9037 / EuI1c</strain>
    </source>
</reference>
<dbReference type="STRING" id="298654.FraEuI1c_3488"/>
<dbReference type="KEGG" id="fri:FraEuI1c_3488"/>
<keyword evidence="3" id="KW-1185">Reference proteome</keyword>
<dbReference type="InterPro" id="IPR026278">
    <property type="entry name" value="KhtT"/>
</dbReference>
<dbReference type="AlphaFoldDB" id="E3IZ70"/>
<dbReference type="InterPro" id="IPR058776">
    <property type="entry name" value="KhtT-like_N"/>
</dbReference>
<dbReference type="InterPro" id="IPR036721">
    <property type="entry name" value="RCK_C_sf"/>
</dbReference>
<dbReference type="Gene3D" id="3.30.70.1450">
    <property type="entry name" value="Regulator of K+ conductance, C-terminal domain"/>
    <property type="match status" value="1"/>
</dbReference>
<evidence type="ECO:0000313" key="3">
    <source>
        <dbReference type="Proteomes" id="UP000002484"/>
    </source>
</evidence>
<dbReference type="GO" id="GO:0008324">
    <property type="term" value="F:monoatomic cation transmembrane transporter activity"/>
    <property type="evidence" value="ECO:0007669"/>
    <property type="project" value="InterPro"/>
</dbReference>
<protein>
    <submittedName>
        <fullName evidence="2">TrkA-C domain protein</fullName>
    </submittedName>
</protein>
<dbReference type="InParanoid" id="E3IZ70"/>
<dbReference type="InterPro" id="IPR006037">
    <property type="entry name" value="RCK_C"/>
</dbReference>
<dbReference type="PANTHER" id="PTHR30445">
    <property type="entry name" value="K(+)_H(+) ANTIPORTER SUBUNIT KHTT"/>
    <property type="match status" value="1"/>
</dbReference>
<evidence type="ECO:0000259" key="1">
    <source>
        <dbReference type="PROSITE" id="PS51202"/>
    </source>
</evidence>
<evidence type="ECO:0000313" key="2">
    <source>
        <dbReference type="EMBL" id="ADP81497.1"/>
    </source>
</evidence>
<dbReference type="Pfam" id="PF25991">
    <property type="entry name" value="KhtT_N"/>
    <property type="match status" value="1"/>
</dbReference>
<gene>
    <name evidence="2" type="ordered locus">FraEuI1c_3488</name>
</gene>
<dbReference type="SUPFAM" id="SSF116726">
    <property type="entry name" value="TrkA C-terminal domain-like"/>
    <property type="match status" value="1"/>
</dbReference>
<dbReference type="EMBL" id="CP002299">
    <property type="protein sequence ID" value="ADP81497.1"/>
    <property type="molecule type" value="Genomic_DNA"/>
</dbReference>
<dbReference type="PANTHER" id="PTHR30445:SF8">
    <property type="entry name" value="K(+)_H(+) ANTIPORTER SUBUNIT KHTT"/>
    <property type="match status" value="1"/>
</dbReference>
<proteinExistence type="predicted"/>